<gene>
    <name evidence="1" type="ORF">KI688_002173</name>
</gene>
<proteinExistence type="predicted"/>
<accession>A0A9P8BSC2</accession>
<dbReference type="Proteomes" id="UP000707451">
    <property type="component" value="Unassembled WGS sequence"/>
</dbReference>
<dbReference type="Gene3D" id="1.20.1050.10">
    <property type="match status" value="1"/>
</dbReference>
<evidence type="ECO:0000313" key="2">
    <source>
        <dbReference type="Proteomes" id="UP000707451"/>
    </source>
</evidence>
<name>A0A9P8BSC2_9FUNG</name>
<organism evidence="1 2">
    <name type="scientific">Linnemannia hyalina</name>
    <dbReference type="NCBI Taxonomy" id="64524"/>
    <lineage>
        <taxon>Eukaryota</taxon>
        <taxon>Fungi</taxon>
        <taxon>Fungi incertae sedis</taxon>
        <taxon>Mucoromycota</taxon>
        <taxon>Mortierellomycotina</taxon>
        <taxon>Mortierellomycetes</taxon>
        <taxon>Mortierellales</taxon>
        <taxon>Mortierellaceae</taxon>
        <taxon>Linnemannia</taxon>
    </lineage>
</organism>
<dbReference type="Gene3D" id="3.40.30.10">
    <property type="entry name" value="Glutaredoxin"/>
    <property type="match status" value="1"/>
</dbReference>
<dbReference type="EMBL" id="JAHRHY010000011">
    <property type="protein sequence ID" value="KAG9065876.1"/>
    <property type="molecule type" value="Genomic_DNA"/>
</dbReference>
<reference evidence="1" key="1">
    <citation type="submission" date="2021-06" db="EMBL/GenBank/DDBJ databases">
        <title>Genome Sequence of Mortierella hyaline Strain SCG-10, a Cold-Adapted, Nitrate-Reducing Fungus Isolated from Soil in Minnesota, USA.</title>
        <authorList>
            <person name="Aldossari N."/>
        </authorList>
    </citation>
    <scope>NUCLEOTIDE SEQUENCE</scope>
    <source>
        <strain evidence="1">SCG-10</strain>
    </source>
</reference>
<comment type="caution">
    <text evidence="1">The sequence shown here is derived from an EMBL/GenBank/DDBJ whole genome shotgun (WGS) entry which is preliminary data.</text>
</comment>
<dbReference type="OrthoDB" id="2386630at2759"/>
<sequence>MASSKDRLTDPEWKRQKPTTPYRCLPVVHKTTYSGALLEFSEVLPIERYLADKFGLAGSDPWERFQAEQFVLSIESSQLMYHYKVLLPN</sequence>
<keyword evidence="2" id="KW-1185">Reference proteome</keyword>
<evidence type="ECO:0000313" key="1">
    <source>
        <dbReference type="EMBL" id="KAG9065876.1"/>
    </source>
</evidence>
<protein>
    <recommendedName>
        <fullName evidence="3">GST N-terminal domain-containing protein</fullName>
    </recommendedName>
</protein>
<evidence type="ECO:0008006" key="3">
    <source>
        <dbReference type="Google" id="ProtNLM"/>
    </source>
</evidence>
<dbReference type="AlphaFoldDB" id="A0A9P8BSC2"/>